<evidence type="ECO:0000256" key="1">
    <source>
        <dbReference type="SAM" id="MobiDB-lite"/>
    </source>
</evidence>
<protein>
    <submittedName>
        <fullName evidence="2">Uncharacterized protein</fullName>
    </submittedName>
</protein>
<dbReference type="Proteomes" id="UP000728032">
    <property type="component" value="Unassembled WGS sequence"/>
</dbReference>
<name>A0A7R9LRD8_9ACAR</name>
<reference evidence="2" key="1">
    <citation type="submission" date="2020-11" db="EMBL/GenBank/DDBJ databases">
        <authorList>
            <person name="Tran Van P."/>
        </authorList>
    </citation>
    <scope>NUCLEOTIDE SEQUENCE</scope>
</reference>
<evidence type="ECO:0000313" key="3">
    <source>
        <dbReference type="Proteomes" id="UP000728032"/>
    </source>
</evidence>
<feature type="region of interest" description="Disordered" evidence="1">
    <location>
        <begin position="50"/>
        <end position="72"/>
    </location>
</feature>
<dbReference type="AlphaFoldDB" id="A0A7R9LRD8"/>
<accession>A0A7R9LRD8</accession>
<sequence length="72" mass="8163">MSDRYPDPLKAIPIIESRISEVFKHCIALPFASQTYFICVTNAVDPVTKPLMDTSVDDNNKRPGTRQRLVNQ</sequence>
<organism evidence="2">
    <name type="scientific">Oppiella nova</name>
    <dbReference type="NCBI Taxonomy" id="334625"/>
    <lineage>
        <taxon>Eukaryota</taxon>
        <taxon>Metazoa</taxon>
        <taxon>Ecdysozoa</taxon>
        <taxon>Arthropoda</taxon>
        <taxon>Chelicerata</taxon>
        <taxon>Arachnida</taxon>
        <taxon>Acari</taxon>
        <taxon>Acariformes</taxon>
        <taxon>Sarcoptiformes</taxon>
        <taxon>Oribatida</taxon>
        <taxon>Brachypylina</taxon>
        <taxon>Oppioidea</taxon>
        <taxon>Oppiidae</taxon>
        <taxon>Oppiella</taxon>
    </lineage>
</organism>
<dbReference type="EMBL" id="CAJPVJ010002338">
    <property type="protein sequence ID" value="CAG2166155.1"/>
    <property type="molecule type" value="Genomic_DNA"/>
</dbReference>
<proteinExistence type="predicted"/>
<evidence type="ECO:0000313" key="2">
    <source>
        <dbReference type="EMBL" id="CAD7646345.1"/>
    </source>
</evidence>
<dbReference type="EMBL" id="OC917163">
    <property type="protein sequence ID" value="CAD7646345.1"/>
    <property type="molecule type" value="Genomic_DNA"/>
</dbReference>
<gene>
    <name evidence="2" type="ORF">ONB1V03_LOCUS5682</name>
</gene>
<keyword evidence="3" id="KW-1185">Reference proteome</keyword>